<dbReference type="STRING" id="266762.HQ36_07250"/>
<protein>
    <submittedName>
        <fullName evidence="2">Hexapeptide transferase</fullName>
    </submittedName>
</protein>
<name>A0A0A2G4U2_9PORP</name>
<reference evidence="2 3" key="1">
    <citation type="submission" date="2014-08" db="EMBL/GenBank/DDBJ databases">
        <title>Porphyromonas gingivicanis strain:COT-022_OH1391 Genome sequencing.</title>
        <authorList>
            <person name="Wallis C."/>
            <person name="Deusch O."/>
            <person name="O'Flynn C."/>
            <person name="Davis I."/>
            <person name="Jospin G."/>
            <person name="Darling A.E."/>
            <person name="Coil D.A."/>
            <person name="Alexiev A."/>
            <person name="Horsfall A."/>
            <person name="Kirkwood N."/>
            <person name="Harris S."/>
            <person name="Eisen J.A."/>
        </authorList>
    </citation>
    <scope>NUCLEOTIDE SEQUENCE [LARGE SCALE GENOMIC DNA]</scope>
    <source>
        <strain evidence="3">COT-022 OH1391</strain>
    </source>
</reference>
<accession>A0A0A2G4U2</accession>
<dbReference type="InterPro" id="IPR050179">
    <property type="entry name" value="Trans_hexapeptide_repeat"/>
</dbReference>
<organism evidence="2 3">
    <name type="scientific">Porphyromonas gingivicanis</name>
    <dbReference type="NCBI Taxonomy" id="266762"/>
    <lineage>
        <taxon>Bacteria</taxon>
        <taxon>Pseudomonadati</taxon>
        <taxon>Bacteroidota</taxon>
        <taxon>Bacteroidia</taxon>
        <taxon>Bacteroidales</taxon>
        <taxon>Porphyromonadaceae</taxon>
        <taxon>Porphyromonas</taxon>
    </lineage>
</organism>
<dbReference type="EMBL" id="JQZW01000013">
    <property type="protein sequence ID" value="KGN97350.1"/>
    <property type="molecule type" value="Genomic_DNA"/>
</dbReference>
<evidence type="ECO:0000313" key="3">
    <source>
        <dbReference type="Proteomes" id="UP000030134"/>
    </source>
</evidence>
<dbReference type="InterPro" id="IPR001451">
    <property type="entry name" value="Hexapep"/>
</dbReference>
<dbReference type="PANTHER" id="PTHR43300:SF4">
    <property type="entry name" value="ACYL-[ACYL-CARRIER-PROTEIN]--UDP-N-ACETYLGLUCOSAMINE O-ACYLTRANSFERASE"/>
    <property type="match status" value="1"/>
</dbReference>
<keyword evidence="2" id="KW-0808">Transferase</keyword>
<dbReference type="eggNOG" id="COG0110">
    <property type="taxonomic scope" value="Bacteria"/>
</dbReference>
<dbReference type="SUPFAM" id="SSF51161">
    <property type="entry name" value="Trimeric LpxA-like enzymes"/>
    <property type="match status" value="1"/>
</dbReference>
<dbReference type="Pfam" id="PF00132">
    <property type="entry name" value="Hexapep"/>
    <property type="match status" value="1"/>
</dbReference>
<gene>
    <name evidence="2" type="ORF">HQ36_07250</name>
</gene>
<dbReference type="Pfam" id="PF14602">
    <property type="entry name" value="Hexapep_2"/>
    <property type="match status" value="1"/>
</dbReference>
<dbReference type="Proteomes" id="UP000030134">
    <property type="component" value="Unassembled WGS sequence"/>
</dbReference>
<keyword evidence="3" id="KW-1185">Reference proteome</keyword>
<dbReference type="AlphaFoldDB" id="A0A0A2G4U2"/>
<dbReference type="PANTHER" id="PTHR43300">
    <property type="entry name" value="ACETYLTRANSFERASE"/>
    <property type="match status" value="1"/>
</dbReference>
<proteinExistence type="inferred from homology"/>
<dbReference type="GO" id="GO:0016740">
    <property type="term" value="F:transferase activity"/>
    <property type="evidence" value="ECO:0007669"/>
    <property type="project" value="UniProtKB-KW"/>
</dbReference>
<dbReference type="CDD" id="cd03358">
    <property type="entry name" value="LbH_WxcM_N_like"/>
    <property type="match status" value="1"/>
</dbReference>
<evidence type="ECO:0000256" key="1">
    <source>
        <dbReference type="ARBA" id="ARBA00007274"/>
    </source>
</evidence>
<evidence type="ECO:0000313" key="2">
    <source>
        <dbReference type="EMBL" id="KGN97350.1"/>
    </source>
</evidence>
<dbReference type="Gene3D" id="2.20.70.110">
    <property type="match status" value="1"/>
</dbReference>
<dbReference type="InterPro" id="IPR011004">
    <property type="entry name" value="Trimer_LpxA-like_sf"/>
</dbReference>
<dbReference type="Gene3D" id="2.160.10.10">
    <property type="entry name" value="Hexapeptide repeat proteins"/>
    <property type="match status" value="1"/>
</dbReference>
<comment type="similarity">
    <text evidence="1">Belongs to the transferase hexapeptide repeat family.</text>
</comment>
<comment type="caution">
    <text evidence="2">The sequence shown here is derived from an EMBL/GenBank/DDBJ whole genome shotgun (WGS) entry which is preliminary data.</text>
</comment>
<sequence>MSLLSMDYYAHPTAIIEDGASIGKGSKVWHFCHIMSESHIGANCVIGQNVFIAPRVKLGSGCKVQNNVSLYTGVECEDEVFIGPSAVFTNVINPRASIERKEEFRPTLLKRGATIGANATLVCGYSVGAYALVGAGSVVCQEVPDYALVVGNPARHIGWVSRAGERLIFSEEGKAICPTTGEEYCLINGQVRLISHP</sequence>